<comment type="caution">
    <text evidence="3">The sequence shown here is derived from an EMBL/GenBank/DDBJ whole genome shotgun (WGS) entry which is preliminary data.</text>
</comment>
<name>A0A327Y8W7_9BACL</name>
<feature type="domain" description="Ferric siderophore reductase C-terminal" evidence="2">
    <location>
        <begin position="225"/>
        <end position="245"/>
    </location>
</feature>
<dbReference type="OrthoDB" id="5870636at2"/>
<evidence type="ECO:0000313" key="4">
    <source>
        <dbReference type="Proteomes" id="UP000248555"/>
    </source>
</evidence>
<evidence type="ECO:0000313" key="3">
    <source>
        <dbReference type="EMBL" id="RAK16612.1"/>
    </source>
</evidence>
<dbReference type="RefSeq" id="WP_111646178.1">
    <property type="nucleotide sequence ID" value="NZ_QLMH01000017.1"/>
</dbReference>
<evidence type="ECO:0000259" key="1">
    <source>
        <dbReference type="Pfam" id="PF06276"/>
    </source>
</evidence>
<feature type="domain" description="Aerobactin siderophore biosynthesis IucA/IucC-like C-terminal" evidence="1">
    <location>
        <begin position="60"/>
        <end position="178"/>
    </location>
</feature>
<dbReference type="GO" id="GO:0051537">
    <property type="term" value="F:2 iron, 2 sulfur cluster binding"/>
    <property type="evidence" value="ECO:0007669"/>
    <property type="project" value="InterPro"/>
</dbReference>
<sequence length="248" mass="29641">MMFSESEIAQLKKFRLSTEETNSPLSVRLDQLLCEDRLTAYLEMLRERIHAPNKAVAASMFMKRYSFLLIMSLYAMSVWNKSIHFDFKKIWMESEDENKVWMPTFRFETLEYTKADNDRQSWRKQVMTDLFANHTYVLVEVLADVSKLSKRILWENVAIYIFWLYESLMEDEKFAAIHDHLFADFHFIVQEAEGSLFGAYHKNPLFRFWKEKTFSIELQKEIRVRTTCCLYYQTAEDGARCQTCPCRV</sequence>
<protein>
    <submittedName>
        <fullName evidence="3">Ferric iron reductase protein FhuF</fullName>
    </submittedName>
</protein>
<dbReference type="Proteomes" id="UP000248555">
    <property type="component" value="Unassembled WGS sequence"/>
</dbReference>
<gene>
    <name evidence="3" type="ORF">B0I26_11726</name>
</gene>
<dbReference type="InterPro" id="IPR024726">
    <property type="entry name" value="FhuF_C"/>
</dbReference>
<organism evidence="3 4">
    <name type="scientific">Paranoxybacillus vitaminiphilus</name>
    <dbReference type="NCBI Taxonomy" id="581036"/>
    <lineage>
        <taxon>Bacteria</taxon>
        <taxon>Bacillati</taxon>
        <taxon>Bacillota</taxon>
        <taxon>Bacilli</taxon>
        <taxon>Bacillales</taxon>
        <taxon>Anoxybacillaceae</taxon>
        <taxon>Paranoxybacillus</taxon>
    </lineage>
</organism>
<dbReference type="Pfam" id="PF06276">
    <property type="entry name" value="FhuF"/>
    <property type="match status" value="1"/>
</dbReference>
<accession>A0A327Y8W7</accession>
<evidence type="ECO:0000259" key="2">
    <source>
        <dbReference type="Pfam" id="PF11575"/>
    </source>
</evidence>
<keyword evidence="4" id="KW-1185">Reference proteome</keyword>
<proteinExistence type="predicted"/>
<dbReference type="Pfam" id="PF11575">
    <property type="entry name" value="FhuF_C"/>
    <property type="match status" value="1"/>
</dbReference>
<dbReference type="EMBL" id="QLMH01000017">
    <property type="protein sequence ID" value="RAK16612.1"/>
    <property type="molecule type" value="Genomic_DNA"/>
</dbReference>
<dbReference type="InterPro" id="IPR022770">
    <property type="entry name" value="IucA/IucC-like_C"/>
</dbReference>
<dbReference type="GO" id="GO:0003824">
    <property type="term" value="F:catalytic activity"/>
    <property type="evidence" value="ECO:0007669"/>
    <property type="project" value="UniProtKB-ARBA"/>
</dbReference>
<reference evidence="3 4" key="1">
    <citation type="submission" date="2018-06" db="EMBL/GenBank/DDBJ databases">
        <title>Genomic Encyclopedia of Type Strains, Phase III (KMG-III): the genomes of soil and plant-associated and newly described type strains.</title>
        <authorList>
            <person name="Whitman W."/>
        </authorList>
    </citation>
    <scope>NUCLEOTIDE SEQUENCE [LARGE SCALE GENOMIC DNA]</scope>
    <source>
        <strain evidence="3 4">CGMCC 1.8979</strain>
    </source>
</reference>
<dbReference type="AlphaFoldDB" id="A0A327Y8W7"/>